<sequence>MSFFILCATDTSSSASGNTSCAHSHSLGGELLTPSSPRYSWRGSILHRHRATNHYRHSRDL</sequence>
<name>A0ABD3NGU2_9STRA</name>
<protein>
    <recommendedName>
        <fullName evidence="3">Secreted protein</fullName>
    </recommendedName>
</protein>
<accession>A0ABD3NGU2</accession>
<organism evidence="1 2">
    <name type="scientific">Cyclotella atomus</name>
    <dbReference type="NCBI Taxonomy" id="382360"/>
    <lineage>
        <taxon>Eukaryota</taxon>
        <taxon>Sar</taxon>
        <taxon>Stramenopiles</taxon>
        <taxon>Ochrophyta</taxon>
        <taxon>Bacillariophyta</taxon>
        <taxon>Coscinodiscophyceae</taxon>
        <taxon>Thalassiosirophycidae</taxon>
        <taxon>Stephanodiscales</taxon>
        <taxon>Stephanodiscaceae</taxon>
        <taxon>Cyclotella</taxon>
    </lineage>
</organism>
<dbReference type="EMBL" id="JALLPJ020001204">
    <property type="protein sequence ID" value="KAL3774221.1"/>
    <property type="molecule type" value="Genomic_DNA"/>
</dbReference>
<reference evidence="1 2" key="1">
    <citation type="submission" date="2024-10" db="EMBL/GenBank/DDBJ databases">
        <title>Updated reference genomes for cyclostephanoid diatoms.</title>
        <authorList>
            <person name="Roberts W.R."/>
            <person name="Alverson A.J."/>
        </authorList>
    </citation>
    <scope>NUCLEOTIDE SEQUENCE [LARGE SCALE GENOMIC DNA]</scope>
    <source>
        <strain evidence="1 2">AJA010-31</strain>
    </source>
</reference>
<dbReference type="Proteomes" id="UP001530400">
    <property type="component" value="Unassembled WGS sequence"/>
</dbReference>
<proteinExistence type="predicted"/>
<evidence type="ECO:0000313" key="2">
    <source>
        <dbReference type="Proteomes" id="UP001530400"/>
    </source>
</evidence>
<evidence type="ECO:0000313" key="1">
    <source>
        <dbReference type="EMBL" id="KAL3774221.1"/>
    </source>
</evidence>
<evidence type="ECO:0008006" key="3">
    <source>
        <dbReference type="Google" id="ProtNLM"/>
    </source>
</evidence>
<comment type="caution">
    <text evidence="1">The sequence shown here is derived from an EMBL/GenBank/DDBJ whole genome shotgun (WGS) entry which is preliminary data.</text>
</comment>
<gene>
    <name evidence="1" type="ORF">ACHAWO_007479</name>
</gene>
<keyword evidence="2" id="KW-1185">Reference proteome</keyword>
<dbReference type="AlphaFoldDB" id="A0ABD3NGU2"/>